<keyword evidence="2" id="KW-1185">Reference proteome</keyword>
<accession>A0A2V1DHK7</accession>
<reference evidence="1 2" key="1">
    <citation type="journal article" date="2018" name="Sci. Rep.">
        <title>Comparative genomics provides insights into the lifestyle and reveals functional heterogeneity of dark septate endophytic fungi.</title>
        <authorList>
            <person name="Knapp D.G."/>
            <person name="Nemeth J.B."/>
            <person name="Barry K."/>
            <person name="Hainaut M."/>
            <person name="Henrissat B."/>
            <person name="Johnson J."/>
            <person name="Kuo A."/>
            <person name="Lim J.H.P."/>
            <person name="Lipzen A."/>
            <person name="Nolan M."/>
            <person name="Ohm R.A."/>
            <person name="Tamas L."/>
            <person name="Grigoriev I.V."/>
            <person name="Spatafora J.W."/>
            <person name="Nagy L.G."/>
            <person name="Kovacs G.M."/>
        </authorList>
    </citation>
    <scope>NUCLEOTIDE SEQUENCE [LARGE SCALE GENOMIC DNA]</scope>
    <source>
        <strain evidence="1 2">DSE2036</strain>
    </source>
</reference>
<evidence type="ECO:0000313" key="1">
    <source>
        <dbReference type="EMBL" id="PVH97073.1"/>
    </source>
</evidence>
<sequence>MFSSPLIKFQTHLRSQTLPLRNPLQILRPPGPPSAFLKLPAEIRLEIYKYVFSDVVTVKARMALPIVCRQIYQECHTMALSSTLRFHSAIHFINFWRRTEPVRRVHIRNVELMVYRPIDLARAPKELQKKCVGLEGECEGLKLESLVLVISPKVDRDGIAIRAARDTTKVLMELDMIERVIILDLYGKNGVPIISDFFSLLAAPVLSKKWFTYQVLAFAGRGEMARNSEVENIRVKAAEVNSNESTVIKCKAKIWNLTILNPLIDQGALR</sequence>
<dbReference type="Proteomes" id="UP000244855">
    <property type="component" value="Unassembled WGS sequence"/>
</dbReference>
<dbReference type="AlphaFoldDB" id="A0A2V1DHK7"/>
<name>A0A2V1DHK7_9PLEO</name>
<dbReference type="PANTHER" id="PTHR38790:SF4">
    <property type="entry name" value="2EXR DOMAIN-CONTAINING PROTEIN"/>
    <property type="match status" value="1"/>
</dbReference>
<proteinExistence type="predicted"/>
<evidence type="ECO:0008006" key="3">
    <source>
        <dbReference type="Google" id="ProtNLM"/>
    </source>
</evidence>
<evidence type="ECO:0000313" key="2">
    <source>
        <dbReference type="Proteomes" id="UP000244855"/>
    </source>
</evidence>
<organism evidence="1 2">
    <name type="scientific">Periconia macrospinosa</name>
    <dbReference type="NCBI Taxonomy" id="97972"/>
    <lineage>
        <taxon>Eukaryota</taxon>
        <taxon>Fungi</taxon>
        <taxon>Dikarya</taxon>
        <taxon>Ascomycota</taxon>
        <taxon>Pezizomycotina</taxon>
        <taxon>Dothideomycetes</taxon>
        <taxon>Pleosporomycetidae</taxon>
        <taxon>Pleosporales</taxon>
        <taxon>Massarineae</taxon>
        <taxon>Periconiaceae</taxon>
        <taxon>Periconia</taxon>
    </lineage>
</organism>
<dbReference type="OrthoDB" id="62952at2759"/>
<protein>
    <recommendedName>
        <fullName evidence="3">F-box domain-containing protein</fullName>
    </recommendedName>
</protein>
<dbReference type="EMBL" id="KZ805446">
    <property type="protein sequence ID" value="PVH97073.1"/>
    <property type="molecule type" value="Genomic_DNA"/>
</dbReference>
<dbReference type="PANTHER" id="PTHR38790">
    <property type="entry name" value="2EXR DOMAIN-CONTAINING PROTEIN-RELATED"/>
    <property type="match status" value="1"/>
</dbReference>
<gene>
    <name evidence="1" type="ORF">DM02DRAFT_658587</name>
</gene>